<evidence type="ECO:0000313" key="8">
    <source>
        <dbReference type="EMBL" id="CEM09976.1"/>
    </source>
</evidence>
<comment type="catalytic activity">
    <reaction evidence="1 5">
        <text>[protein]-peptidylproline (omega=180) = [protein]-peptidylproline (omega=0)</text>
        <dbReference type="Rhea" id="RHEA:16237"/>
        <dbReference type="Rhea" id="RHEA-COMP:10747"/>
        <dbReference type="Rhea" id="RHEA-COMP:10748"/>
        <dbReference type="ChEBI" id="CHEBI:83833"/>
        <dbReference type="ChEBI" id="CHEBI:83834"/>
        <dbReference type="EC" id="5.2.1.8"/>
    </reaction>
</comment>
<feature type="region of interest" description="Disordered" evidence="6">
    <location>
        <begin position="33"/>
        <end position="54"/>
    </location>
</feature>
<feature type="region of interest" description="Disordered" evidence="6">
    <location>
        <begin position="237"/>
        <end position="259"/>
    </location>
</feature>
<dbReference type="OrthoDB" id="77911at2759"/>
<dbReference type="Proteomes" id="UP000041254">
    <property type="component" value="Unassembled WGS sequence"/>
</dbReference>
<dbReference type="InParanoid" id="A0A0G4FBG9"/>
<reference evidence="8 9" key="1">
    <citation type="submission" date="2014-11" db="EMBL/GenBank/DDBJ databases">
        <authorList>
            <person name="Zhu J."/>
            <person name="Qi W."/>
            <person name="Song R."/>
        </authorList>
    </citation>
    <scope>NUCLEOTIDE SEQUENCE [LARGE SCALE GENOMIC DNA]</scope>
</reference>
<evidence type="ECO:0000256" key="6">
    <source>
        <dbReference type="SAM" id="MobiDB-lite"/>
    </source>
</evidence>
<dbReference type="Pfam" id="PF00254">
    <property type="entry name" value="FKBP_C"/>
    <property type="match status" value="1"/>
</dbReference>
<keyword evidence="3 5" id="KW-0697">Rotamase</keyword>
<dbReference type="PROSITE" id="PS50059">
    <property type="entry name" value="FKBP_PPIASE"/>
    <property type="match status" value="1"/>
</dbReference>
<evidence type="ECO:0000256" key="5">
    <source>
        <dbReference type="PROSITE-ProRule" id="PRU00277"/>
    </source>
</evidence>
<organism evidence="8 9">
    <name type="scientific">Vitrella brassicaformis (strain CCMP3155)</name>
    <dbReference type="NCBI Taxonomy" id="1169540"/>
    <lineage>
        <taxon>Eukaryota</taxon>
        <taxon>Sar</taxon>
        <taxon>Alveolata</taxon>
        <taxon>Colpodellida</taxon>
        <taxon>Vitrellaceae</taxon>
        <taxon>Vitrella</taxon>
    </lineage>
</organism>
<dbReference type="GO" id="GO:0003755">
    <property type="term" value="F:peptidyl-prolyl cis-trans isomerase activity"/>
    <property type="evidence" value="ECO:0007669"/>
    <property type="project" value="UniProtKB-KW"/>
</dbReference>
<evidence type="ECO:0000256" key="1">
    <source>
        <dbReference type="ARBA" id="ARBA00000971"/>
    </source>
</evidence>
<dbReference type="PANTHER" id="PTHR43811">
    <property type="entry name" value="FKBP-TYPE PEPTIDYL-PROLYL CIS-TRANS ISOMERASE FKPA"/>
    <property type="match status" value="1"/>
</dbReference>
<feature type="domain" description="PPIase FKBP-type" evidence="7">
    <location>
        <begin position="121"/>
        <end position="239"/>
    </location>
</feature>
<protein>
    <recommendedName>
        <fullName evidence="2 5">peptidylprolyl isomerase</fullName>
        <ecNumber evidence="2 5">5.2.1.8</ecNumber>
    </recommendedName>
</protein>
<dbReference type="EC" id="5.2.1.8" evidence="2 5"/>
<evidence type="ECO:0000313" key="9">
    <source>
        <dbReference type="Proteomes" id="UP000041254"/>
    </source>
</evidence>
<name>A0A0G4FBG9_VITBC</name>
<proteinExistence type="predicted"/>
<dbReference type="SUPFAM" id="SSF54534">
    <property type="entry name" value="FKBP-like"/>
    <property type="match status" value="1"/>
</dbReference>
<evidence type="ECO:0000256" key="4">
    <source>
        <dbReference type="ARBA" id="ARBA00023235"/>
    </source>
</evidence>
<dbReference type="InterPro" id="IPR001179">
    <property type="entry name" value="PPIase_FKBP_dom"/>
</dbReference>
<accession>A0A0G4FBG9</accession>
<dbReference type="VEuPathDB" id="CryptoDB:Vbra_8957"/>
<feature type="compositionally biased region" description="Basic and acidic residues" evidence="6">
    <location>
        <begin position="33"/>
        <end position="45"/>
    </location>
</feature>
<evidence type="ECO:0000256" key="2">
    <source>
        <dbReference type="ARBA" id="ARBA00013194"/>
    </source>
</evidence>
<dbReference type="InterPro" id="IPR046357">
    <property type="entry name" value="PPIase_dom_sf"/>
</dbReference>
<dbReference type="OMA" id="VNNDARE"/>
<keyword evidence="9" id="KW-1185">Reference proteome</keyword>
<dbReference type="PANTHER" id="PTHR43811:SF26">
    <property type="entry name" value="PEPTIDYL-PROLYL CIS-TRANS ISOMERASE FKBP16-1, CHLOROPLASTIC"/>
    <property type="match status" value="1"/>
</dbReference>
<dbReference type="Gene3D" id="3.10.50.40">
    <property type="match status" value="1"/>
</dbReference>
<keyword evidence="4 5" id="KW-0413">Isomerase</keyword>
<dbReference type="STRING" id="1169540.A0A0G4FBG9"/>
<sequence>MHPQPPMAFLPPPIHHSATSRLILRVQETYCHEPDAPDAGRHDGLRAPSAADRRQYHHTSASSWHSLLLWAIVTASSPVFVRRPALAEQPHWEKKPEFRKTMSGLQYADYDLGDGPEVTMGSRVNFYWTGRLAGRQGYVFESARDQREPYRITLGESPIIKGLEEGLLGMRQGGKRRLIIPSYLGYTSENVGPFPSSDSQRRRLYSTVFNAVRVDRESQALGIDVAGQVVLDLEVVRVRQPPPPPPPRETNDKQQSDGG</sequence>
<feature type="compositionally biased region" description="Basic and acidic residues" evidence="6">
    <location>
        <begin position="249"/>
        <end position="259"/>
    </location>
</feature>
<dbReference type="EMBL" id="CDMY01000398">
    <property type="protein sequence ID" value="CEM09976.1"/>
    <property type="molecule type" value="Genomic_DNA"/>
</dbReference>
<gene>
    <name evidence="8" type="ORF">Vbra_8957</name>
</gene>
<dbReference type="AlphaFoldDB" id="A0A0G4FBG9"/>
<evidence type="ECO:0000256" key="3">
    <source>
        <dbReference type="ARBA" id="ARBA00023110"/>
    </source>
</evidence>
<evidence type="ECO:0000259" key="7">
    <source>
        <dbReference type="PROSITE" id="PS50059"/>
    </source>
</evidence>